<name>A0AAV8TR94_9ROSI</name>
<proteinExistence type="predicted"/>
<reference evidence="1 2" key="1">
    <citation type="submission" date="2021-09" db="EMBL/GenBank/DDBJ databases">
        <title>Genomic insights and catalytic innovation underlie evolution of tropane alkaloids biosynthesis.</title>
        <authorList>
            <person name="Wang Y.-J."/>
            <person name="Tian T."/>
            <person name="Huang J.-P."/>
            <person name="Huang S.-X."/>
        </authorList>
    </citation>
    <scope>NUCLEOTIDE SEQUENCE [LARGE SCALE GENOMIC DNA]</scope>
    <source>
        <strain evidence="1">KIB-2018</strain>
        <tissue evidence="1">Leaf</tissue>
    </source>
</reference>
<accession>A0AAV8TR94</accession>
<comment type="caution">
    <text evidence="1">The sequence shown here is derived from an EMBL/GenBank/DDBJ whole genome shotgun (WGS) entry which is preliminary data.</text>
</comment>
<sequence>MRCSFRTASCENAEAQWRQGCRGLTEVGQVVFESWPSEEQYALFRSSRCLFETRIANPTNPSSQFPFQLIYGGNGDDVVNVRELIDQSKRIKGGRTRRKLVVLYRF</sequence>
<evidence type="ECO:0000313" key="1">
    <source>
        <dbReference type="EMBL" id="KAJ8769228.1"/>
    </source>
</evidence>
<organism evidence="1 2">
    <name type="scientific">Erythroxylum novogranatense</name>
    <dbReference type="NCBI Taxonomy" id="1862640"/>
    <lineage>
        <taxon>Eukaryota</taxon>
        <taxon>Viridiplantae</taxon>
        <taxon>Streptophyta</taxon>
        <taxon>Embryophyta</taxon>
        <taxon>Tracheophyta</taxon>
        <taxon>Spermatophyta</taxon>
        <taxon>Magnoliopsida</taxon>
        <taxon>eudicotyledons</taxon>
        <taxon>Gunneridae</taxon>
        <taxon>Pentapetalae</taxon>
        <taxon>rosids</taxon>
        <taxon>fabids</taxon>
        <taxon>Malpighiales</taxon>
        <taxon>Erythroxylaceae</taxon>
        <taxon>Erythroxylum</taxon>
    </lineage>
</organism>
<dbReference type="AlphaFoldDB" id="A0AAV8TR94"/>
<keyword evidence="2" id="KW-1185">Reference proteome</keyword>
<evidence type="ECO:0000313" key="2">
    <source>
        <dbReference type="Proteomes" id="UP001159364"/>
    </source>
</evidence>
<dbReference type="EMBL" id="JAIWQS010000003">
    <property type="protein sequence ID" value="KAJ8769228.1"/>
    <property type="molecule type" value="Genomic_DNA"/>
</dbReference>
<protein>
    <submittedName>
        <fullName evidence="1">Uncharacterized protein</fullName>
    </submittedName>
</protein>
<dbReference type="Proteomes" id="UP001159364">
    <property type="component" value="Linkage Group LG03"/>
</dbReference>
<gene>
    <name evidence="1" type="ORF">K2173_001465</name>
</gene>